<gene>
    <name evidence="5" type="ORF">SAMN04488040_1315</name>
</gene>
<dbReference type="AlphaFoldDB" id="A0A1I6RLI6"/>
<dbReference type="InterPro" id="IPR038577">
    <property type="entry name" value="GT10-like_C_sf"/>
</dbReference>
<evidence type="ECO:0000256" key="3">
    <source>
        <dbReference type="ARBA" id="ARBA00022679"/>
    </source>
</evidence>
<dbReference type="Proteomes" id="UP000199239">
    <property type="component" value="Unassembled WGS sequence"/>
</dbReference>
<keyword evidence="2 5" id="KW-0328">Glycosyltransferase</keyword>
<evidence type="ECO:0000256" key="2">
    <source>
        <dbReference type="ARBA" id="ARBA00022676"/>
    </source>
</evidence>
<protein>
    <submittedName>
        <fullName evidence="5">Glycosyltransferase family 10 (Fucosyltransferase) C-term</fullName>
    </submittedName>
</protein>
<evidence type="ECO:0000256" key="1">
    <source>
        <dbReference type="ARBA" id="ARBA00008919"/>
    </source>
</evidence>
<comment type="similarity">
    <text evidence="1">Belongs to the glycosyltransferase 10 family.</text>
</comment>
<feature type="domain" description="Fucosyltransferase C-terminal" evidence="4">
    <location>
        <begin position="147"/>
        <end position="265"/>
    </location>
</feature>
<dbReference type="Pfam" id="PF00852">
    <property type="entry name" value="Glyco_transf_10"/>
    <property type="match status" value="1"/>
</dbReference>
<dbReference type="PANTHER" id="PTHR11929:SF194">
    <property type="entry name" value="ALPHA-(1,3)-FUCOSYLTRANSFERASE 10"/>
    <property type="match status" value="1"/>
</dbReference>
<organism evidence="5 6">
    <name type="scientific">Sulfitobacter marinus</name>
    <dbReference type="NCBI Taxonomy" id="394264"/>
    <lineage>
        <taxon>Bacteria</taxon>
        <taxon>Pseudomonadati</taxon>
        <taxon>Pseudomonadota</taxon>
        <taxon>Alphaproteobacteria</taxon>
        <taxon>Rhodobacterales</taxon>
        <taxon>Roseobacteraceae</taxon>
        <taxon>Sulfitobacter</taxon>
    </lineage>
</organism>
<sequence>MPRQVGAEVEQVKRVHVFTDAPSALFLKQFPGSSDTFSGLKFTIGLEVPDDIDALIVFNRASYSVPTKLPKSRTAFIAAEPDDIHPYAARYLNQYGTVISATEKTLATEHWKVAPHWYWFAGMSFGARAHADALRGYDHFASMPVPPQKHDKIAIVTSNKVHTEFHKSRLVFLEALMERIPEYLDVYGRGFKTIDDKADALWPHKYHIALENCTGRDTWTEKVADPFLCWSFPFYSGCTNLAEYFPEDSFLELDTTDPDKAAQTIKTSIETDLWSRSLPALTQARELILEKYNIAQQLVKLAQHLLTHDVKPADAPRRWIWSERALWPEPSARGSIGQWALRNAIMLFDPGAELKTVGLRNSIEAARNRKRARKLAVLEGKKRD</sequence>
<evidence type="ECO:0000313" key="5">
    <source>
        <dbReference type="EMBL" id="SFS65470.1"/>
    </source>
</evidence>
<reference evidence="6" key="1">
    <citation type="submission" date="2016-10" db="EMBL/GenBank/DDBJ databases">
        <authorList>
            <person name="Varghese N."/>
            <person name="Submissions S."/>
        </authorList>
    </citation>
    <scope>NUCLEOTIDE SEQUENCE [LARGE SCALE GENOMIC DNA]</scope>
    <source>
        <strain evidence="6">DSM 23422</strain>
    </source>
</reference>
<accession>A0A1I6RLI6</accession>
<proteinExistence type="inferred from homology"/>
<dbReference type="Gene3D" id="3.40.50.11660">
    <property type="entry name" value="Glycosyl transferase family 10, C-terminal domain"/>
    <property type="match status" value="1"/>
</dbReference>
<dbReference type="InterPro" id="IPR001503">
    <property type="entry name" value="Glyco_trans_10"/>
</dbReference>
<evidence type="ECO:0000313" key="6">
    <source>
        <dbReference type="Proteomes" id="UP000199239"/>
    </source>
</evidence>
<dbReference type="SUPFAM" id="SSF53756">
    <property type="entry name" value="UDP-Glycosyltransferase/glycogen phosphorylase"/>
    <property type="match status" value="1"/>
</dbReference>
<keyword evidence="6" id="KW-1185">Reference proteome</keyword>
<dbReference type="InterPro" id="IPR055270">
    <property type="entry name" value="Glyco_tran_10_C"/>
</dbReference>
<evidence type="ECO:0000259" key="4">
    <source>
        <dbReference type="Pfam" id="PF00852"/>
    </source>
</evidence>
<name>A0A1I6RLI6_9RHOB</name>
<keyword evidence="3 5" id="KW-0808">Transferase</keyword>
<dbReference type="GO" id="GO:0046920">
    <property type="term" value="F:alpha-(1-&gt;3)-fucosyltransferase activity"/>
    <property type="evidence" value="ECO:0007669"/>
    <property type="project" value="TreeGrafter"/>
</dbReference>
<dbReference type="OrthoDB" id="9791032at2"/>
<dbReference type="GO" id="GO:0016020">
    <property type="term" value="C:membrane"/>
    <property type="evidence" value="ECO:0007669"/>
    <property type="project" value="InterPro"/>
</dbReference>
<dbReference type="STRING" id="394264.SAMN04488040_1315"/>
<dbReference type="PANTHER" id="PTHR11929">
    <property type="entry name" value="ALPHA- 1,3 -FUCOSYLTRANSFERASE"/>
    <property type="match status" value="1"/>
</dbReference>
<dbReference type="EMBL" id="FPAJ01000002">
    <property type="protein sequence ID" value="SFS65470.1"/>
    <property type="molecule type" value="Genomic_DNA"/>
</dbReference>